<evidence type="ECO:0000313" key="8">
    <source>
        <dbReference type="Proteomes" id="UP000034498"/>
    </source>
</evidence>
<dbReference type="InterPro" id="IPR050130">
    <property type="entry name" value="ClpA_ClpB"/>
</dbReference>
<proteinExistence type="predicted"/>
<feature type="domain" description="Clp R" evidence="6">
    <location>
        <begin position="8"/>
        <end position="145"/>
    </location>
</feature>
<evidence type="ECO:0000256" key="1">
    <source>
        <dbReference type="ARBA" id="ARBA00022737"/>
    </source>
</evidence>
<dbReference type="PATRIC" id="fig|1618336.3.peg.79"/>
<dbReference type="CDD" id="cd00009">
    <property type="entry name" value="AAA"/>
    <property type="match status" value="1"/>
</dbReference>
<dbReference type="InterPro" id="IPR001270">
    <property type="entry name" value="ClpA/B"/>
</dbReference>
<dbReference type="PROSITE" id="PS51903">
    <property type="entry name" value="CLP_R"/>
    <property type="match status" value="1"/>
</dbReference>
<dbReference type="PRINTS" id="PR00300">
    <property type="entry name" value="CLPPROTEASEA"/>
</dbReference>
<dbReference type="InterPro" id="IPR003593">
    <property type="entry name" value="AAA+_ATPase"/>
</dbReference>
<dbReference type="SUPFAM" id="SSF81923">
    <property type="entry name" value="Double Clp-N motif"/>
    <property type="match status" value="1"/>
</dbReference>
<dbReference type="Pfam" id="PF00004">
    <property type="entry name" value="AAA"/>
    <property type="match status" value="1"/>
</dbReference>
<dbReference type="SMART" id="SM00382">
    <property type="entry name" value="AAA"/>
    <property type="match status" value="2"/>
</dbReference>
<sequence length="857" mass="96584">MDDPKDIFNKFSANARKILISSQKIAQNANSAINSQHLLLALTVTPGTLAYSILQEHMISLDQIKLVISLQVFKSREKTGLSEEVKNILKKAASFGQKFGHQQIDPEHLLLAIVAEPDSLGYKIIQKIGANPQIILDQLNNLFEDIEDLEQKPQLDMPKFSFQMPPVNFNSLGGGDFDEQRPNLPNIEFPENIHDTQNKNILEHFTVDLTKQAQEGKVDPLIGRAKEIQRVIQILSRRTKNNPVLVGEPGVGKTAIVEGLAQNIIDHRVPENLLNKKIITLDLTMLVAGTMYRGQFEDRIKKILDELERIGNVVLFIDELHTVVGTGSAEGSLDAANILKPALAKGRIRLIGATTSEDYRKVIEKDSALERRFQKVNVEEPSLHESIEILKGLRPNYEAFHKIKISDEAISAAANFSKRYIADRFLPDKAIDLIDEAAAASKIKNFDQPNSQLEAAKEQLTYIKKQKEKEVENQNYQKAAELRTLELRIQEEISSQNKNRAVKKSTTISENDIAKIVSMWTSIPVENLAKNEKQKYLNLPKQLRKFIIGQDDAIKQVSQAVRRSKTGIADPNRPIGSFIFLGPTGVGKTELARILAQELFGSRNAIIKIDMSEFMERHNVSRLLGAPPGYVGYEEAGRLTEEIRRHPYSIILFDEIEKAHPEVFNILLQILEDGEITDAKGKKVNFRNTIIILTSNIGIAELNRQAAIGFQASSQDLKKNQTVYNKMKNDLLKQLKDEFRPELINRLDKIIVFKALLKQDIAKIVDVKLDELKDRIALQNLNLLFMPEVKSQIIKTGYDPLYGARPIRRAIADLIENPLAEEILAGKILPHSTVKVKFQRDIIVFETVKLTKSKVKA</sequence>
<dbReference type="Pfam" id="PF17871">
    <property type="entry name" value="AAA_lid_9"/>
    <property type="match status" value="1"/>
</dbReference>
<dbReference type="InterPro" id="IPR003959">
    <property type="entry name" value="ATPase_AAA_core"/>
</dbReference>
<dbReference type="Gene3D" id="1.10.1780.10">
    <property type="entry name" value="Clp, N-terminal domain"/>
    <property type="match status" value="2"/>
</dbReference>
<dbReference type="GO" id="GO:0005524">
    <property type="term" value="F:ATP binding"/>
    <property type="evidence" value="ECO:0007669"/>
    <property type="project" value="UniProtKB-KW"/>
</dbReference>
<evidence type="ECO:0000256" key="2">
    <source>
        <dbReference type="ARBA" id="ARBA00022741"/>
    </source>
</evidence>
<reference evidence="7 8" key="1">
    <citation type="journal article" date="2015" name="Nature">
        <title>rRNA introns, odd ribosomes, and small enigmatic genomes across a large radiation of phyla.</title>
        <authorList>
            <person name="Brown C.T."/>
            <person name="Hug L.A."/>
            <person name="Thomas B.C."/>
            <person name="Sharon I."/>
            <person name="Castelle C.J."/>
            <person name="Singh A."/>
            <person name="Wilkins M.J."/>
            <person name="Williams K.H."/>
            <person name="Banfield J.F."/>
        </authorList>
    </citation>
    <scope>NUCLEOTIDE SEQUENCE [LARGE SCALE GENOMIC DNA]</scope>
</reference>
<dbReference type="InterPro" id="IPR018368">
    <property type="entry name" value="ClpA/B_CS1"/>
</dbReference>
<dbReference type="Pfam" id="PF02861">
    <property type="entry name" value="Clp_N"/>
    <property type="match status" value="1"/>
</dbReference>
<dbReference type="InterPro" id="IPR041546">
    <property type="entry name" value="ClpA/ClpB_AAA_lid"/>
</dbReference>
<evidence type="ECO:0000256" key="3">
    <source>
        <dbReference type="ARBA" id="ARBA00022840"/>
    </source>
</evidence>
<dbReference type="AlphaFoldDB" id="A0A0G0K4P2"/>
<evidence type="ECO:0000256" key="4">
    <source>
        <dbReference type="ARBA" id="ARBA00023186"/>
    </source>
</evidence>
<dbReference type="Pfam" id="PF07724">
    <property type="entry name" value="AAA_2"/>
    <property type="match status" value="1"/>
</dbReference>
<dbReference type="Gene3D" id="4.10.860.10">
    <property type="entry name" value="UVR domain"/>
    <property type="match status" value="1"/>
</dbReference>
<dbReference type="GO" id="GO:0034605">
    <property type="term" value="P:cellular response to heat"/>
    <property type="evidence" value="ECO:0007669"/>
    <property type="project" value="TreeGrafter"/>
</dbReference>
<keyword evidence="2" id="KW-0547">Nucleotide-binding</keyword>
<dbReference type="InterPro" id="IPR004176">
    <property type="entry name" value="Clp_R_N"/>
</dbReference>
<dbReference type="STRING" id="1618336.US94_C0001G0074"/>
<dbReference type="EMBL" id="LBUX01000001">
    <property type="protein sequence ID" value="KKQ74673.1"/>
    <property type="molecule type" value="Genomic_DNA"/>
</dbReference>
<keyword evidence="4" id="KW-0143">Chaperone</keyword>
<dbReference type="GO" id="GO:0005737">
    <property type="term" value="C:cytoplasm"/>
    <property type="evidence" value="ECO:0007669"/>
    <property type="project" value="TreeGrafter"/>
</dbReference>
<dbReference type="CDD" id="cd19499">
    <property type="entry name" value="RecA-like_ClpB_Hsp104-like"/>
    <property type="match status" value="1"/>
</dbReference>
<accession>A0A0G0K4P2</accession>
<dbReference type="InterPro" id="IPR019489">
    <property type="entry name" value="Clp_ATPase_C"/>
</dbReference>
<protein>
    <submittedName>
        <fullName evidence="7">ATPase AAA-2 domain protein</fullName>
    </submittedName>
</protein>
<comment type="caution">
    <text evidence="7">The sequence shown here is derived from an EMBL/GenBank/DDBJ whole genome shotgun (WGS) entry which is preliminary data.</text>
</comment>
<evidence type="ECO:0000259" key="6">
    <source>
        <dbReference type="PROSITE" id="PS51903"/>
    </source>
</evidence>
<dbReference type="PANTHER" id="PTHR11638:SF18">
    <property type="entry name" value="HEAT SHOCK PROTEIN 104"/>
    <property type="match status" value="1"/>
</dbReference>
<dbReference type="SMART" id="SM01086">
    <property type="entry name" value="ClpB_D2-small"/>
    <property type="match status" value="1"/>
</dbReference>
<dbReference type="SUPFAM" id="SSF52540">
    <property type="entry name" value="P-loop containing nucleoside triphosphate hydrolases"/>
    <property type="match status" value="2"/>
</dbReference>
<dbReference type="Gene3D" id="3.40.50.300">
    <property type="entry name" value="P-loop containing nucleotide triphosphate hydrolases"/>
    <property type="match status" value="2"/>
</dbReference>
<dbReference type="Proteomes" id="UP000034498">
    <property type="component" value="Unassembled WGS sequence"/>
</dbReference>
<dbReference type="FunFam" id="3.40.50.300:FF:000025">
    <property type="entry name" value="ATP-dependent Clp protease subunit"/>
    <property type="match status" value="1"/>
</dbReference>
<evidence type="ECO:0000256" key="5">
    <source>
        <dbReference type="PROSITE-ProRule" id="PRU01251"/>
    </source>
</evidence>
<dbReference type="PANTHER" id="PTHR11638">
    <property type="entry name" value="ATP-DEPENDENT CLP PROTEASE"/>
    <property type="match status" value="1"/>
</dbReference>
<dbReference type="InterPro" id="IPR036628">
    <property type="entry name" value="Clp_N_dom_sf"/>
</dbReference>
<dbReference type="PROSITE" id="PS00870">
    <property type="entry name" value="CLPAB_1"/>
    <property type="match status" value="1"/>
</dbReference>
<dbReference type="GO" id="GO:0016887">
    <property type="term" value="F:ATP hydrolysis activity"/>
    <property type="evidence" value="ECO:0007669"/>
    <property type="project" value="InterPro"/>
</dbReference>
<dbReference type="Pfam" id="PF10431">
    <property type="entry name" value="ClpB_D2-small"/>
    <property type="match status" value="1"/>
</dbReference>
<evidence type="ECO:0000313" key="7">
    <source>
        <dbReference type="EMBL" id="KKQ74673.1"/>
    </source>
</evidence>
<gene>
    <name evidence="7" type="ORF">US94_C0001G0074</name>
</gene>
<dbReference type="Gene3D" id="1.10.8.60">
    <property type="match status" value="2"/>
</dbReference>
<dbReference type="FunFam" id="3.40.50.300:FF:000010">
    <property type="entry name" value="Chaperone clpB 1, putative"/>
    <property type="match status" value="1"/>
</dbReference>
<name>A0A0G0K4P2_9BACT</name>
<keyword evidence="3" id="KW-0067">ATP-binding</keyword>
<organism evidence="7 8">
    <name type="scientific">Berkelbacteria bacterium GW2011_GWB1_38_5</name>
    <dbReference type="NCBI Taxonomy" id="1618336"/>
    <lineage>
        <taxon>Bacteria</taxon>
        <taxon>Candidatus Berkelbacteria</taxon>
    </lineage>
</organism>
<keyword evidence="1 5" id="KW-0677">Repeat</keyword>
<dbReference type="InterPro" id="IPR027417">
    <property type="entry name" value="P-loop_NTPase"/>
</dbReference>